<reference evidence="2 3" key="1">
    <citation type="submission" date="2016-10" db="EMBL/GenBank/DDBJ databases">
        <title>Draft Genome sequence of Roseomonas sp. strain M3.</title>
        <authorList>
            <person name="Subhash Y."/>
            <person name="Lee S."/>
        </authorList>
    </citation>
    <scope>NUCLEOTIDE SEQUENCE [LARGE SCALE GENOMIC DNA]</scope>
    <source>
        <strain evidence="2 3">M3</strain>
    </source>
</reference>
<dbReference type="RefSeq" id="WP_076959097.1">
    <property type="nucleotide sequence ID" value="NZ_MLCO01000217.1"/>
</dbReference>
<accession>A0A1V2GYL8</accession>
<proteinExistence type="predicted"/>
<name>A0A1V2GYL8_9PROT</name>
<dbReference type="EMBL" id="MLCO01000217">
    <property type="protein sequence ID" value="ONG49957.1"/>
    <property type="molecule type" value="Genomic_DNA"/>
</dbReference>
<dbReference type="AlphaFoldDB" id="A0A1V2GYL8"/>
<sequence>MFHHRSCGTANLVALMAAHRALRDEPGGLQQHDITRLTELLEAELPPARIPGRGPTRQAPVFQKN</sequence>
<dbReference type="Proteomes" id="UP000188879">
    <property type="component" value="Unassembled WGS sequence"/>
</dbReference>
<comment type="caution">
    <text evidence="2">The sequence shown here is derived from an EMBL/GenBank/DDBJ whole genome shotgun (WGS) entry which is preliminary data.</text>
</comment>
<organism evidence="2 3">
    <name type="scientific">Teichococcus deserti</name>
    <dbReference type="NCBI Taxonomy" id="1817963"/>
    <lineage>
        <taxon>Bacteria</taxon>
        <taxon>Pseudomonadati</taxon>
        <taxon>Pseudomonadota</taxon>
        <taxon>Alphaproteobacteria</taxon>
        <taxon>Acetobacterales</taxon>
        <taxon>Roseomonadaceae</taxon>
        <taxon>Roseomonas</taxon>
    </lineage>
</organism>
<feature type="region of interest" description="Disordered" evidence="1">
    <location>
        <begin position="44"/>
        <end position="65"/>
    </location>
</feature>
<gene>
    <name evidence="2" type="ORF">BKE38_20145</name>
</gene>
<evidence type="ECO:0000313" key="3">
    <source>
        <dbReference type="Proteomes" id="UP000188879"/>
    </source>
</evidence>
<protein>
    <submittedName>
        <fullName evidence="2">Uncharacterized protein</fullName>
    </submittedName>
</protein>
<keyword evidence="3" id="KW-1185">Reference proteome</keyword>
<evidence type="ECO:0000313" key="2">
    <source>
        <dbReference type="EMBL" id="ONG49957.1"/>
    </source>
</evidence>
<dbReference type="OrthoDB" id="7285263at2"/>
<evidence type="ECO:0000256" key="1">
    <source>
        <dbReference type="SAM" id="MobiDB-lite"/>
    </source>
</evidence>